<dbReference type="InterPro" id="IPR001245">
    <property type="entry name" value="Ser-Thr/Tyr_kinase_cat_dom"/>
</dbReference>
<evidence type="ECO:0000256" key="1">
    <source>
        <dbReference type="ARBA" id="ARBA00004167"/>
    </source>
</evidence>
<feature type="domain" description="Protein kinase" evidence="8">
    <location>
        <begin position="365"/>
        <end position="502"/>
    </location>
</feature>
<dbReference type="PANTHER" id="PTHR45631">
    <property type="entry name" value="OS07G0107800 PROTEIN-RELATED"/>
    <property type="match status" value="1"/>
</dbReference>
<feature type="binding site" evidence="6">
    <location>
        <position position="392"/>
    </location>
    <ligand>
        <name>ATP</name>
        <dbReference type="ChEBI" id="CHEBI:30616"/>
    </ligand>
</feature>
<keyword evidence="6" id="KW-0547">Nucleotide-binding</keyword>
<dbReference type="InterPro" id="IPR017441">
    <property type="entry name" value="Protein_kinase_ATP_BS"/>
</dbReference>
<dbReference type="Gene3D" id="3.30.200.20">
    <property type="entry name" value="Phosphorylase Kinase, domain 1"/>
    <property type="match status" value="1"/>
</dbReference>
<keyword evidence="3" id="KW-0732">Signal</keyword>
<organism evidence="9 10">
    <name type="scientific">Gossypium trilobum</name>
    <dbReference type="NCBI Taxonomy" id="34281"/>
    <lineage>
        <taxon>Eukaryota</taxon>
        <taxon>Viridiplantae</taxon>
        <taxon>Streptophyta</taxon>
        <taxon>Embryophyta</taxon>
        <taxon>Tracheophyta</taxon>
        <taxon>Spermatophyta</taxon>
        <taxon>Magnoliopsida</taxon>
        <taxon>eudicotyledons</taxon>
        <taxon>Gunneridae</taxon>
        <taxon>Pentapetalae</taxon>
        <taxon>rosids</taxon>
        <taxon>malvids</taxon>
        <taxon>Malvales</taxon>
        <taxon>Malvaceae</taxon>
        <taxon>Malvoideae</taxon>
        <taxon>Gossypium</taxon>
    </lineage>
</organism>
<comment type="caution">
    <text evidence="9">The sequence shown here is derived from an EMBL/GenBank/DDBJ whole genome shotgun (WGS) entry which is preliminary data.</text>
</comment>
<sequence length="502" mass="56846">MYGNYDQRNDLPQFDLYLGPSLWDKVILPNAAFGTPFISSLELRLLKKPLTPLVKWRSFEDSMFVQQVEQFPQDIYDRAWWPYQETDWTQITTSSKIETGNGYQPPLRAMRSACIPANASLPLSFPINSTVPDVRYYVYVHFAEIQELEANHPAALDAGQIYLERTANSTLPPIFNAIELYTVKEFLQLQTRNWKGIHAALEISCGKDLIAPMNIIVHLELHPCKHDSPFDQELILKRVDRRDTSLHTKSIPITISVSIHMNCDICVAIEMEAKLVFVEIPWRITIVVYRNLNDNSLNGSVPAELVEKSKNGLTLSVEGNPSLCAKASCIKKKKNKTVVPLVASVVSFAVLTVVAILWRVQRMTNNFQRVLGKGVFGTVFHGCFNDTQVAVKMLSESLAQGYKQFHAEVELLLRVHHRNLTPLIGYCDDGSNLGLVYEFMAKGNLAEHLSGLSARFFTQQELVTFDAFKNKVLLHEYLFVDAGNSSNILTWEQRLRRALEAA</sequence>
<dbReference type="PROSITE" id="PS50011">
    <property type="entry name" value="PROTEIN_KINASE_DOM"/>
    <property type="match status" value="1"/>
</dbReference>
<dbReference type="GO" id="GO:0005524">
    <property type="term" value="F:ATP binding"/>
    <property type="evidence" value="ECO:0007669"/>
    <property type="project" value="UniProtKB-UniRule"/>
</dbReference>
<keyword evidence="5 7" id="KW-0472">Membrane</keyword>
<evidence type="ECO:0000256" key="4">
    <source>
        <dbReference type="ARBA" id="ARBA00022989"/>
    </source>
</evidence>
<dbReference type="InterPro" id="IPR024788">
    <property type="entry name" value="Malectin-like_Carb-bd_dom"/>
</dbReference>
<keyword evidence="2 7" id="KW-0812">Transmembrane</keyword>
<evidence type="ECO:0000259" key="8">
    <source>
        <dbReference type="PROSITE" id="PS50011"/>
    </source>
</evidence>
<keyword evidence="10" id="KW-1185">Reference proteome</keyword>
<dbReference type="InterPro" id="IPR011009">
    <property type="entry name" value="Kinase-like_dom_sf"/>
</dbReference>
<evidence type="ECO:0000313" key="9">
    <source>
        <dbReference type="EMBL" id="MBA0779349.1"/>
    </source>
</evidence>
<dbReference type="InterPro" id="IPR000719">
    <property type="entry name" value="Prot_kinase_dom"/>
</dbReference>
<dbReference type="GO" id="GO:0016020">
    <property type="term" value="C:membrane"/>
    <property type="evidence" value="ECO:0007669"/>
    <property type="project" value="UniProtKB-SubCell"/>
</dbReference>
<evidence type="ECO:0000256" key="3">
    <source>
        <dbReference type="ARBA" id="ARBA00022729"/>
    </source>
</evidence>
<dbReference type="PROSITE" id="PS00107">
    <property type="entry name" value="PROTEIN_KINASE_ATP"/>
    <property type="match status" value="1"/>
</dbReference>
<feature type="non-terminal residue" evidence="9">
    <location>
        <position position="1"/>
    </location>
</feature>
<gene>
    <name evidence="9" type="ORF">Gotri_003608</name>
</gene>
<protein>
    <recommendedName>
        <fullName evidence="8">Protein kinase domain-containing protein</fullName>
    </recommendedName>
</protein>
<dbReference type="AlphaFoldDB" id="A0A7J9F211"/>
<reference evidence="9 10" key="1">
    <citation type="journal article" date="2019" name="Genome Biol. Evol.">
        <title>Insights into the evolution of the New World diploid cottons (Gossypium, subgenus Houzingenia) based on genome sequencing.</title>
        <authorList>
            <person name="Grover C.E."/>
            <person name="Arick M.A. 2nd"/>
            <person name="Thrash A."/>
            <person name="Conover J.L."/>
            <person name="Sanders W.S."/>
            <person name="Peterson D.G."/>
            <person name="Frelichowski J.E."/>
            <person name="Scheffler J.A."/>
            <person name="Scheffler B.E."/>
            <person name="Wendel J.F."/>
        </authorList>
    </citation>
    <scope>NUCLEOTIDE SEQUENCE [LARGE SCALE GENOMIC DNA]</scope>
    <source>
        <strain evidence="9">8</strain>
        <tissue evidence="9">Leaf</tissue>
    </source>
</reference>
<dbReference type="Pfam" id="PF07714">
    <property type="entry name" value="PK_Tyr_Ser-Thr"/>
    <property type="match status" value="1"/>
</dbReference>
<name>A0A7J9F211_9ROSI</name>
<dbReference type="GO" id="GO:0004672">
    <property type="term" value="F:protein kinase activity"/>
    <property type="evidence" value="ECO:0007669"/>
    <property type="project" value="InterPro"/>
</dbReference>
<dbReference type="Pfam" id="PF12819">
    <property type="entry name" value="Malectin_like"/>
    <property type="match status" value="1"/>
</dbReference>
<evidence type="ECO:0000256" key="2">
    <source>
        <dbReference type="ARBA" id="ARBA00022692"/>
    </source>
</evidence>
<comment type="subcellular location">
    <subcellularLocation>
        <location evidence="1">Membrane</location>
        <topology evidence="1">Single-pass membrane protein</topology>
    </subcellularLocation>
</comment>
<proteinExistence type="predicted"/>
<evidence type="ECO:0000313" key="10">
    <source>
        <dbReference type="Proteomes" id="UP000593568"/>
    </source>
</evidence>
<dbReference type="PANTHER" id="PTHR45631:SF202">
    <property type="entry name" value="SENESCENCE-INDUCED RECEPTOR-LIKE SERINE_THREONINE-PROTEIN KINASE"/>
    <property type="match status" value="1"/>
</dbReference>
<accession>A0A7J9F211</accession>
<dbReference type="Proteomes" id="UP000593568">
    <property type="component" value="Unassembled WGS sequence"/>
</dbReference>
<keyword evidence="6" id="KW-0067">ATP-binding</keyword>
<evidence type="ECO:0000256" key="7">
    <source>
        <dbReference type="SAM" id="Phobius"/>
    </source>
</evidence>
<evidence type="ECO:0000256" key="5">
    <source>
        <dbReference type="ARBA" id="ARBA00023136"/>
    </source>
</evidence>
<evidence type="ECO:0000256" key="6">
    <source>
        <dbReference type="PROSITE-ProRule" id="PRU10141"/>
    </source>
</evidence>
<dbReference type="EMBL" id="JABEZW010000011">
    <property type="protein sequence ID" value="MBA0779349.1"/>
    <property type="molecule type" value="Genomic_DNA"/>
</dbReference>
<dbReference type="SUPFAM" id="SSF56112">
    <property type="entry name" value="Protein kinase-like (PK-like)"/>
    <property type="match status" value="1"/>
</dbReference>
<keyword evidence="4 7" id="KW-1133">Transmembrane helix</keyword>
<feature type="transmembrane region" description="Helical" evidence="7">
    <location>
        <begin position="338"/>
        <end position="360"/>
    </location>
</feature>